<reference evidence="2 3" key="1">
    <citation type="submission" date="2020-07" db="EMBL/GenBank/DDBJ databases">
        <title>Sequencing the genomes of 1000 actinobacteria strains.</title>
        <authorList>
            <person name="Klenk H.-P."/>
        </authorList>
    </citation>
    <scope>NUCLEOTIDE SEQUENCE [LARGE SCALE GENOMIC DNA]</scope>
    <source>
        <strain evidence="2 3">DSM 27576</strain>
    </source>
</reference>
<dbReference type="Pfam" id="PF01370">
    <property type="entry name" value="Epimerase"/>
    <property type="match status" value="1"/>
</dbReference>
<dbReference type="Pfam" id="PF00583">
    <property type="entry name" value="Acetyltransf_1"/>
    <property type="match status" value="1"/>
</dbReference>
<evidence type="ECO:0000313" key="2">
    <source>
        <dbReference type="EMBL" id="MBA8815441.1"/>
    </source>
</evidence>
<keyword evidence="2" id="KW-0689">Ribosomal protein</keyword>
<dbReference type="Gene3D" id="3.40.50.720">
    <property type="entry name" value="NAD(P)-binding Rossmann-like Domain"/>
    <property type="match status" value="1"/>
</dbReference>
<comment type="caution">
    <text evidence="2">The sequence shown here is derived from an EMBL/GenBank/DDBJ whole genome shotgun (WGS) entry which is preliminary data.</text>
</comment>
<keyword evidence="2" id="KW-0687">Ribonucleoprotein</keyword>
<organism evidence="2 3">
    <name type="scientific">Microbacterium halimionae</name>
    <dbReference type="NCBI Taxonomy" id="1526413"/>
    <lineage>
        <taxon>Bacteria</taxon>
        <taxon>Bacillati</taxon>
        <taxon>Actinomycetota</taxon>
        <taxon>Actinomycetes</taxon>
        <taxon>Micrococcales</taxon>
        <taxon>Microbacteriaceae</taxon>
        <taxon>Microbacterium</taxon>
    </lineage>
</organism>
<sequence>MPHLRSYRPTDDEALAEVCLRTAGAGADATGLLPDDELWAEIFVLPYVARHPDLAFVVADDDDRAIGYIVGTDNTRGFEEWFASEWWPRFEERWPAPDAGVESTRETDILRYAYSVRSGSDPHGGTYPAHLHIDLLPGAQGKGWGRFLITAFTAVLRERGVAGVHFAANAENLGALAFYDRLGFERLDSQEGEQVFGQTVTPGARPVAVFAGASGFIGTALVGAFESDGYEVRRIGRSEETTWDDAEAIARAIDGADVLVNLAGKPVNARYTDAVRDEIFRSRVDTTRALREAVAAAPNPPRVWLNASTATIYRHEEGRPNTESSGVIGEGFSVDVARSWEQEFFAGDLPHTRRVALRMAIVVGDGPATNILFRLARIGLGGPQIDSPWFRNRRYRGIGDDPSGDGRSSHHRTRGAQKFSWIHIDDVVAATRLLIERPDISGPVNIASPEPSDNRTLMRELREIVGMPFGLPAWRWMLEPAMWLLRTEPELILKSRWVVPETLTDAGFEFTHPQLRAALEDAAARRRS</sequence>
<dbReference type="PANTHER" id="PTHR11092:SF0">
    <property type="entry name" value="EPIMERASE FAMILY PROTEIN SDR39U1"/>
    <property type="match status" value="1"/>
</dbReference>
<dbReference type="EMBL" id="JACGWY010000001">
    <property type="protein sequence ID" value="MBA8815441.1"/>
    <property type="molecule type" value="Genomic_DNA"/>
</dbReference>
<dbReference type="InterPro" id="IPR001509">
    <property type="entry name" value="Epimerase_deHydtase"/>
</dbReference>
<proteinExistence type="predicted"/>
<evidence type="ECO:0000313" key="3">
    <source>
        <dbReference type="Proteomes" id="UP000526083"/>
    </source>
</evidence>
<protein>
    <submittedName>
        <fullName evidence="2">NAD dependent epimerase/dehydratase family enzyme/ribosomal protein S18 acetylase RimI-like enzyme</fullName>
    </submittedName>
</protein>
<accession>A0A7W3PKY7</accession>
<dbReference type="PANTHER" id="PTHR11092">
    <property type="entry name" value="SUGAR NUCLEOTIDE EPIMERASE RELATED"/>
    <property type="match status" value="1"/>
</dbReference>
<dbReference type="InterPro" id="IPR013549">
    <property type="entry name" value="DUF1731"/>
</dbReference>
<dbReference type="Proteomes" id="UP000526083">
    <property type="component" value="Unassembled WGS sequence"/>
</dbReference>
<dbReference type="PROSITE" id="PS51186">
    <property type="entry name" value="GNAT"/>
    <property type="match status" value="1"/>
</dbReference>
<keyword evidence="3" id="KW-1185">Reference proteome</keyword>
<dbReference type="Gene3D" id="3.40.630.30">
    <property type="match status" value="1"/>
</dbReference>
<dbReference type="Pfam" id="PF08338">
    <property type="entry name" value="DUF1731"/>
    <property type="match status" value="1"/>
</dbReference>
<gene>
    <name evidence="2" type="ORF">FHX48_000493</name>
</gene>
<name>A0A7W3PKY7_9MICO</name>
<dbReference type="SUPFAM" id="SSF51735">
    <property type="entry name" value="NAD(P)-binding Rossmann-fold domains"/>
    <property type="match status" value="1"/>
</dbReference>
<dbReference type="InterPro" id="IPR036291">
    <property type="entry name" value="NAD(P)-bd_dom_sf"/>
</dbReference>
<dbReference type="GO" id="GO:0005840">
    <property type="term" value="C:ribosome"/>
    <property type="evidence" value="ECO:0007669"/>
    <property type="project" value="UniProtKB-KW"/>
</dbReference>
<evidence type="ECO:0000259" key="1">
    <source>
        <dbReference type="PROSITE" id="PS51186"/>
    </source>
</evidence>
<dbReference type="InterPro" id="IPR016181">
    <property type="entry name" value="Acyl_CoA_acyltransferase"/>
</dbReference>
<dbReference type="InterPro" id="IPR000182">
    <property type="entry name" value="GNAT_dom"/>
</dbReference>
<feature type="domain" description="N-acetyltransferase" evidence="1">
    <location>
        <begin position="2"/>
        <end position="201"/>
    </location>
</feature>
<dbReference type="GO" id="GO:0016747">
    <property type="term" value="F:acyltransferase activity, transferring groups other than amino-acyl groups"/>
    <property type="evidence" value="ECO:0007669"/>
    <property type="project" value="InterPro"/>
</dbReference>
<dbReference type="SUPFAM" id="SSF55729">
    <property type="entry name" value="Acyl-CoA N-acyltransferases (Nat)"/>
    <property type="match status" value="1"/>
</dbReference>
<dbReference type="AlphaFoldDB" id="A0A7W3PKY7"/>